<comment type="caution">
    <text evidence="3">The sequence shown here is derived from an EMBL/GenBank/DDBJ whole genome shotgun (WGS) entry which is preliminary data.</text>
</comment>
<feature type="non-terminal residue" evidence="3">
    <location>
        <position position="1"/>
    </location>
</feature>
<feature type="non-terminal residue" evidence="3">
    <location>
        <position position="623"/>
    </location>
</feature>
<organism evidence="3 4">
    <name type="scientific">Pseudomonas putida</name>
    <name type="common">Arthrobacter siderocapsulatus</name>
    <dbReference type="NCBI Taxonomy" id="303"/>
    <lineage>
        <taxon>Bacteria</taxon>
        <taxon>Pseudomonadati</taxon>
        <taxon>Pseudomonadota</taxon>
        <taxon>Gammaproteobacteria</taxon>
        <taxon>Pseudomonadales</taxon>
        <taxon>Pseudomonadaceae</taxon>
        <taxon>Pseudomonas</taxon>
    </lineage>
</organism>
<feature type="domain" description="Neuraminidase-like" evidence="1">
    <location>
        <begin position="443"/>
        <end position="573"/>
    </location>
</feature>
<dbReference type="AlphaFoldDB" id="A0A1X0ZLM6"/>
<protein>
    <submittedName>
        <fullName evidence="3">Uncharacterized protein</fullName>
    </submittedName>
</protein>
<dbReference type="Proteomes" id="UP000193675">
    <property type="component" value="Unassembled WGS sequence"/>
</dbReference>
<evidence type="ECO:0000313" key="4">
    <source>
        <dbReference type="Proteomes" id="UP000193675"/>
    </source>
</evidence>
<accession>A0A1X0ZLM6</accession>
<name>A0A1X0ZLM6_PSEPU</name>
<dbReference type="Pfam" id="PF18413">
    <property type="entry name" value="Neuraminidase"/>
    <property type="match status" value="1"/>
</dbReference>
<dbReference type="InterPro" id="IPR041079">
    <property type="entry name" value="Neuraminidase-like"/>
</dbReference>
<gene>
    <name evidence="3" type="ORF">B7H17_26460</name>
</gene>
<evidence type="ECO:0000259" key="2">
    <source>
        <dbReference type="Pfam" id="PF20220"/>
    </source>
</evidence>
<feature type="domain" description="ABC toxin N-terminal" evidence="2">
    <location>
        <begin position="315"/>
        <end position="411"/>
    </location>
</feature>
<proteinExistence type="predicted"/>
<dbReference type="InterPro" id="IPR046839">
    <property type="entry name" value="ABC_toxin_N"/>
</dbReference>
<sequence length="623" mass="68952">DLVLMTRGVEDIPPSPEITNLIKEMQAALANAELPGEPVTEDYLRALTPLIASTFGLSGETAARALLIWADRGKPGGLWLQELGERLKLEDPEASEEPEEPEEPYDPVADPQIIAFTYGLAQMALIVHASGVTADVLAVLVEQPHLLAGTMDNIEPRLTTLQRSVATVVALTDFSTWLKTRPESASTLMAALKAEGVPPALLAKATGQAEGLVAEAARQAALKKDVVDASALANWQEIAVVRQWADLATTLGVQPTSLAALLVFPPAWDEWQALANSFEAGLSPSQVKRAQAASEEPLSKALAGVLAARANLGVETLNQHLLLDSLNSAQVTTTRIAEAMAALQLFVHRTLSEPEDPYALDRSVVDGPFFRDWTRWNARYATWSAGQMLMYYPENYIDPTVRLGQTKAMDDMLQVLGQAQINGDTVGDAFHGYLSAFEEVANLETISGYYNDREPQTTDESLGKTWFIGRSRGEPREYWWRTVDESKRDKETGALPANAWRGWAKIELAPQVVGRLIRPVIYRERLYLMWVERQERILTRKETDGQPKDKEYVWSYKLAWLRYDGTWSAPLDYPIADAYVNKLERLEGWDENKGKEGETSPAVDYENYSLFLVSLPGLNALVA</sequence>
<dbReference type="EMBL" id="NBWC01000061">
    <property type="protein sequence ID" value="ORL57743.1"/>
    <property type="molecule type" value="Genomic_DNA"/>
</dbReference>
<dbReference type="Pfam" id="PF20220">
    <property type="entry name" value="ABC_toxin_N"/>
    <property type="match status" value="1"/>
</dbReference>
<evidence type="ECO:0000313" key="3">
    <source>
        <dbReference type="EMBL" id="ORL57743.1"/>
    </source>
</evidence>
<evidence type="ECO:0000259" key="1">
    <source>
        <dbReference type="Pfam" id="PF18413"/>
    </source>
</evidence>
<dbReference type="RefSeq" id="WP_253249389.1">
    <property type="nucleotide sequence ID" value="NZ_NBWC01000061.1"/>
</dbReference>
<reference evidence="3 4" key="1">
    <citation type="submission" date="2017-04" db="EMBL/GenBank/DDBJ databases">
        <title>Presence of VIM-2 positive Pseudomonas species in chickens and their surrounding environment.</title>
        <authorList>
            <person name="Zhang R."/>
        </authorList>
    </citation>
    <scope>NUCLEOTIDE SEQUENCE [LARGE SCALE GENOMIC DNA]</scope>
    <source>
        <strain evidence="3 4">DZ-C18</strain>
    </source>
</reference>